<reference evidence="1 2" key="1">
    <citation type="submission" date="2018-01" db="EMBL/GenBank/DDBJ databases">
        <authorList>
            <person name="Clerissi C."/>
        </authorList>
    </citation>
    <scope>NUCLEOTIDE SEQUENCE [LARGE SCALE GENOMIC DNA]</scope>
    <source>
        <strain evidence="1">Cupriavidus taiwanensis STM 6021</strain>
    </source>
</reference>
<evidence type="ECO:0000313" key="1">
    <source>
        <dbReference type="EMBL" id="SPC21761.1"/>
    </source>
</evidence>
<dbReference type="EMBL" id="LT978514">
    <property type="protein sequence ID" value="SPC21761.1"/>
    <property type="molecule type" value="Genomic_DNA"/>
</dbReference>
<evidence type="ECO:0000313" key="2">
    <source>
        <dbReference type="Proteomes" id="UP000257139"/>
    </source>
</evidence>
<sequence length="50" mass="5419">MRRLADNPASVLFGRLGNARQVAQALPEVTPACNGARRARVLDAHGRDSY</sequence>
<name>A0A7Z7NMW0_9BURK</name>
<proteinExistence type="predicted"/>
<accession>A0A7Z7NMW0</accession>
<dbReference type="AlphaFoldDB" id="A0A7Z7NMW0"/>
<organism evidence="1 2">
    <name type="scientific">Cupriavidus taiwanensis</name>
    <dbReference type="NCBI Taxonomy" id="164546"/>
    <lineage>
        <taxon>Bacteria</taxon>
        <taxon>Pseudomonadati</taxon>
        <taxon>Pseudomonadota</taxon>
        <taxon>Betaproteobacteria</taxon>
        <taxon>Burkholderiales</taxon>
        <taxon>Burkholderiaceae</taxon>
        <taxon>Cupriavidus</taxon>
    </lineage>
</organism>
<dbReference type="Proteomes" id="UP000257139">
    <property type="component" value="Chromosome CBM2594_b"/>
</dbReference>
<gene>
    <name evidence="1" type="ORF">CBM2594_B10776</name>
</gene>
<protein>
    <submittedName>
        <fullName evidence="1">Uncharacterized protein</fullName>
    </submittedName>
</protein>